<keyword evidence="2" id="KW-1185">Reference proteome</keyword>
<organism evidence="1 2">
    <name type="scientific">Streptomyces lavendulocolor</name>
    <dbReference type="NCBI Taxonomy" id="67316"/>
    <lineage>
        <taxon>Bacteria</taxon>
        <taxon>Bacillati</taxon>
        <taxon>Actinomycetota</taxon>
        <taxon>Actinomycetes</taxon>
        <taxon>Kitasatosporales</taxon>
        <taxon>Streptomycetaceae</taxon>
        <taxon>Streptomyces</taxon>
    </lineage>
</organism>
<proteinExistence type="predicted"/>
<gene>
    <name evidence="1" type="ORF">ABZ508_33350</name>
</gene>
<dbReference type="RefSeq" id="WP_359656528.1">
    <property type="nucleotide sequence ID" value="NZ_JBEXZP010000137.1"/>
</dbReference>
<dbReference type="Proteomes" id="UP001550378">
    <property type="component" value="Unassembled WGS sequence"/>
</dbReference>
<dbReference type="EMBL" id="JBEXZR010000052">
    <property type="protein sequence ID" value="MEU0712246.1"/>
    <property type="molecule type" value="Genomic_DNA"/>
</dbReference>
<sequence>MALPPLATVADLAAMLGRTFTPVQEAQAQALIEQASAVVRAHLRQDITRATSTVELPMRRADPVLSRYGGVISLPQRPVVDVTAVSINGTATSDWWLDGAEVLVRSWAWLDPPAAHQAPRVTVTYTHGYEEVPGDIAAVVLQAANRAIVNPAQIRSETVGGESVTYLMPNGGEALGVLLSGLEKKALGRYRRTSGTVRLRSR</sequence>
<accession>A0ABV2WFW8</accession>
<comment type="caution">
    <text evidence="1">The sequence shown here is derived from an EMBL/GenBank/DDBJ whole genome shotgun (WGS) entry which is preliminary data.</text>
</comment>
<evidence type="ECO:0000313" key="2">
    <source>
        <dbReference type="Proteomes" id="UP001550378"/>
    </source>
</evidence>
<evidence type="ECO:0000313" key="1">
    <source>
        <dbReference type="EMBL" id="MEU0712246.1"/>
    </source>
</evidence>
<reference evidence="1 2" key="1">
    <citation type="submission" date="2024-06" db="EMBL/GenBank/DDBJ databases">
        <title>The Natural Products Discovery Center: Release of the First 8490 Sequenced Strains for Exploring Actinobacteria Biosynthetic Diversity.</title>
        <authorList>
            <person name="Kalkreuter E."/>
            <person name="Kautsar S.A."/>
            <person name="Yang D."/>
            <person name="Bader C.D."/>
            <person name="Teijaro C.N."/>
            <person name="Fluegel L."/>
            <person name="Davis C.M."/>
            <person name="Simpson J.R."/>
            <person name="Lauterbach L."/>
            <person name="Steele A.D."/>
            <person name="Gui C."/>
            <person name="Meng S."/>
            <person name="Li G."/>
            <person name="Viehrig K."/>
            <person name="Ye F."/>
            <person name="Su P."/>
            <person name="Kiefer A.F."/>
            <person name="Nichols A."/>
            <person name="Cepeda A.J."/>
            <person name="Yan W."/>
            <person name="Fan B."/>
            <person name="Jiang Y."/>
            <person name="Adhikari A."/>
            <person name="Zheng C.-J."/>
            <person name="Schuster L."/>
            <person name="Cowan T.M."/>
            <person name="Smanski M.J."/>
            <person name="Chevrette M.G."/>
            <person name="De Carvalho L.P.S."/>
            <person name="Shen B."/>
        </authorList>
    </citation>
    <scope>NUCLEOTIDE SEQUENCE [LARGE SCALE GENOMIC DNA]</scope>
    <source>
        <strain evidence="1 2">NPDC006337</strain>
    </source>
</reference>
<name>A0ABV2WFW8_9ACTN</name>
<protein>
    <submittedName>
        <fullName evidence="1">Uncharacterized protein</fullName>
    </submittedName>
</protein>